<evidence type="ECO:0000256" key="1">
    <source>
        <dbReference type="SAM" id="SignalP"/>
    </source>
</evidence>
<feature type="chain" id="PRO_5035858006" description="Secreted protein" evidence="1">
    <location>
        <begin position="21"/>
        <end position="354"/>
    </location>
</feature>
<evidence type="ECO:0000313" key="3">
    <source>
        <dbReference type="Proteomes" id="UP000005237"/>
    </source>
</evidence>
<evidence type="ECO:0000313" key="2">
    <source>
        <dbReference type="EnsemblMetazoa" id="CJA14148a.1"/>
    </source>
</evidence>
<accession>A0A8R1DX08</accession>
<dbReference type="EnsemblMetazoa" id="CJA14148a.1">
    <property type="protein sequence ID" value="CJA14148a.1"/>
    <property type="gene ID" value="WBGene00133352"/>
</dbReference>
<organism evidence="2 3">
    <name type="scientific">Caenorhabditis japonica</name>
    <dbReference type="NCBI Taxonomy" id="281687"/>
    <lineage>
        <taxon>Eukaryota</taxon>
        <taxon>Metazoa</taxon>
        <taxon>Ecdysozoa</taxon>
        <taxon>Nematoda</taxon>
        <taxon>Chromadorea</taxon>
        <taxon>Rhabditida</taxon>
        <taxon>Rhabditina</taxon>
        <taxon>Rhabditomorpha</taxon>
        <taxon>Rhabditoidea</taxon>
        <taxon>Rhabditidae</taxon>
        <taxon>Peloderinae</taxon>
        <taxon>Caenorhabditis</taxon>
    </lineage>
</organism>
<keyword evidence="1" id="KW-0732">Signal</keyword>
<proteinExistence type="predicted"/>
<feature type="signal peptide" evidence="1">
    <location>
        <begin position="1"/>
        <end position="20"/>
    </location>
</feature>
<name>A0A8R1DX08_CAEJA</name>
<sequence>MLRLAQIVLLLLLTAGFAQGRLINSEVVRDVSVYLCSHIPTYSHANMNYFAYPVQFCVTLRSDKGIREEIRDLQSTTSLQSRVSISWRQLATANSCRMTFKGYQTEYRISPDLGGYETCQSSISRHLFKLSQGMNLGVEHQKRVEFNSTNHECPIVAVPTAYPEYVACKFTSNEWYQIEWKSTIRYETFRNGEYGTYWANDTQNFIVKMSEEMRRNGSEHAWLRRLLKLETRLDGCDTTHVLVRFADDWTYSASTVSLTYRIFEGAVKIFADHIGTLSVEGWRELRIPLNRRPGDHEICAQLLNPAVSRHTVCAKIADAVDCPFLPVSSSTSSPSFYSFFTLFSLLLFSISTFP</sequence>
<dbReference type="Proteomes" id="UP000005237">
    <property type="component" value="Unassembled WGS sequence"/>
</dbReference>
<reference evidence="3" key="1">
    <citation type="submission" date="2010-08" db="EMBL/GenBank/DDBJ databases">
        <authorList>
            <consortium name="Caenorhabditis japonica Sequencing Consortium"/>
            <person name="Wilson R.K."/>
        </authorList>
    </citation>
    <scope>NUCLEOTIDE SEQUENCE [LARGE SCALE GENOMIC DNA]</scope>
    <source>
        <strain evidence="3">DF5081</strain>
    </source>
</reference>
<evidence type="ECO:0008006" key="4">
    <source>
        <dbReference type="Google" id="ProtNLM"/>
    </source>
</evidence>
<dbReference type="AlphaFoldDB" id="A0A8R1DX08"/>
<keyword evidence="3" id="KW-1185">Reference proteome</keyword>
<protein>
    <recommendedName>
        <fullName evidence="4">Secreted protein</fullName>
    </recommendedName>
</protein>
<dbReference type="OMA" id="DHEICAQ"/>
<reference evidence="2" key="2">
    <citation type="submission" date="2022-06" db="UniProtKB">
        <authorList>
            <consortium name="EnsemblMetazoa"/>
        </authorList>
    </citation>
    <scope>IDENTIFICATION</scope>
    <source>
        <strain evidence="2">DF5081</strain>
    </source>
</reference>